<feature type="transmembrane region" description="Helical" evidence="1">
    <location>
        <begin position="29"/>
        <end position="49"/>
    </location>
</feature>
<keyword evidence="1" id="KW-0472">Membrane</keyword>
<evidence type="ECO:0000313" key="3">
    <source>
        <dbReference type="Proteomes" id="UP001501074"/>
    </source>
</evidence>
<reference evidence="3" key="1">
    <citation type="journal article" date="2019" name="Int. J. Syst. Evol. Microbiol.">
        <title>The Global Catalogue of Microorganisms (GCM) 10K type strain sequencing project: providing services to taxonomists for standard genome sequencing and annotation.</title>
        <authorList>
            <consortium name="The Broad Institute Genomics Platform"/>
            <consortium name="The Broad Institute Genome Sequencing Center for Infectious Disease"/>
            <person name="Wu L."/>
            <person name="Ma J."/>
        </authorList>
    </citation>
    <scope>NUCLEOTIDE SEQUENCE [LARGE SCALE GENOMIC DNA]</scope>
    <source>
        <strain evidence="3">JCM 16902</strain>
    </source>
</reference>
<feature type="transmembrane region" description="Helical" evidence="1">
    <location>
        <begin position="55"/>
        <end position="74"/>
    </location>
</feature>
<keyword evidence="1" id="KW-0812">Transmembrane</keyword>
<name>A0ABP7ARU0_9ACTN</name>
<dbReference type="Pfam" id="PF14015">
    <property type="entry name" value="DUF4231"/>
    <property type="match status" value="1"/>
</dbReference>
<sequence>MEGASYAAALADESYERYRRHADRSRNRYRLTEVLFVALSAAIPVAAVIAPGVPVVPAVLGACLVVLTGLRNLFQWHENYVRFSRAREAVNAERRLYTIGSEPYDYDSTRDRVLVETINRIEQEEMGQWVRVVTQRTPDPVRDNPS</sequence>
<evidence type="ECO:0000313" key="2">
    <source>
        <dbReference type="EMBL" id="GAA3639155.1"/>
    </source>
</evidence>
<dbReference type="EMBL" id="BAAAZO010000013">
    <property type="protein sequence ID" value="GAA3639155.1"/>
    <property type="molecule type" value="Genomic_DNA"/>
</dbReference>
<gene>
    <name evidence="2" type="ORF">GCM10022223_67720</name>
</gene>
<organism evidence="2 3">
    <name type="scientific">Kineosporia mesophila</name>
    <dbReference type="NCBI Taxonomy" id="566012"/>
    <lineage>
        <taxon>Bacteria</taxon>
        <taxon>Bacillati</taxon>
        <taxon>Actinomycetota</taxon>
        <taxon>Actinomycetes</taxon>
        <taxon>Kineosporiales</taxon>
        <taxon>Kineosporiaceae</taxon>
        <taxon>Kineosporia</taxon>
    </lineage>
</organism>
<dbReference type="NCBIfam" id="NF033634">
    <property type="entry name" value="SLATT_1"/>
    <property type="match status" value="1"/>
</dbReference>
<keyword evidence="3" id="KW-1185">Reference proteome</keyword>
<dbReference type="Proteomes" id="UP001501074">
    <property type="component" value="Unassembled WGS sequence"/>
</dbReference>
<keyword evidence="1" id="KW-1133">Transmembrane helix</keyword>
<comment type="caution">
    <text evidence="2">The sequence shown here is derived from an EMBL/GenBank/DDBJ whole genome shotgun (WGS) entry which is preliminary data.</text>
</comment>
<evidence type="ECO:0000256" key="1">
    <source>
        <dbReference type="SAM" id="Phobius"/>
    </source>
</evidence>
<dbReference type="InterPro" id="IPR025325">
    <property type="entry name" value="DUF4231"/>
</dbReference>
<dbReference type="RefSeq" id="WP_231486341.1">
    <property type="nucleotide sequence ID" value="NZ_BAAAZO010000013.1"/>
</dbReference>
<evidence type="ECO:0008006" key="4">
    <source>
        <dbReference type="Google" id="ProtNLM"/>
    </source>
</evidence>
<protein>
    <recommendedName>
        <fullName evidence="4">DUF4231 domain-containing protein</fullName>
    </recommendedName>
</protein>
<accession>A0ABP7ARU0</accession>
<proteinExistence type="predicted"/>